<sequence length="222" mass="26361">MIGKREKRKRIFYVPGMISLVFIPLFCFYHFYKVDAFKIYNAIELGMPNKSDFEKYKVAALRNYRVFSFDGSNLDGNTKLNEVKLYLRKMVVDKDTVNGAKIHFGSKTYYETFIRIIDIIDEEKAPTWTINNNDIYILGSRISYKEVKDTTKHYRMNCDTGAIMAKQRLWMRKNEREEEECNFQVSFFKQKWRSLSLGYLGLVILNIIVLVKLNKTKIYNQK</sequence>
<keyword evidence="1" id="KW-0472">Membrane</keyword>
<name>A0A521ENA2_9FLAO</name>
<evidence type="ECO:0000313" key="5">
    <source>
        <dbReference type="Proteomes" id="UP000468990"/>
    </source>
</evidence>
<evidence type="ECO:0000256" key="1">
    <source>
        <dbReference type="SAM" id="Phobius"/>
    </source>
</evidence>
<feature type="transmembrane region" description="Helical" evidence="1">
    <location>
        <begin position="192"/>
        <end position="213"/>
    </location>
</feature>
<accession>A0A521ENA2</accession>
<keyword evidence="5" id="KW-1185">Reference proteome</keyword>
<dbReference type="OrthoDB" id="1272476at2"/>
<proteinExistence type="predicted"/>
<reference evidence="2 5" key="2">
    <citation type="submission" date="2019-11" db="EMBL/GenBank/DDBJ databases">
        <title>Flavobacterium resistens genome.</title>
        <authorList>
            <person name="Wilson V.M."/>
            <person name="Newman J.D."/>
        </authorList>
    </citation>
    <scope>NUCLEOTIDE SEQUENCE [LARGE SCALE GENOMIC DNA]</scope>
    <source>
        <strain evidence="2 5">DSM 19382</strain>
    </source>
</reference>
<dbReference type="Proteomes" id="UP000317289">
    <property type="component" value="Unassembled WGS sequence"/>
</dbReference>
<evidence type="ECO:0000313" key="2">
    <source>
        <dbReference type="EMBL" id="MRX67734.1"/>
    </source>
</evidence>
<dbReference type="Proteomes" id="UP000468990">
    <property type="component" value="Unassembled WGS sequence"/>
</dbReference>
<evidence type="ECO:0000313" key="3">
    <source>
        <dbReference type="EMBL" id="SMO85383.1"/>
    </source>
</evidence>
<dbReference type="EMBL" id="WKKG01000003">
    <property type="protein sequence ID" value="MRX67734.1"/>
    <property type="molecule type" value="Genomic_DNA"/>
</dbReference>
<dbReference type="EMBL" id="FXTA01000005">
    <property type="protein sequence ID" value="SMO85383.1"/>
    <property type="molecule type" value="Genomic_DNA"/>
</dbReference>
<keyword evidence="1" id="KW-0812">Transmembrane</keyword>
<reference evidence="3 4" key="1">
    <citation type="submission" date="2017-05" db="EMBL/GenBank/DDBJ databases">
        <authorList>
            <person name="Varghese N."/>
            <person name="Submissions S."/>
        </authorList>
    </citation>
    <scope>NUCLEOTIDE SEQUENCE [LARGE SCALE GENOMIC DNA]</scope>
    <source>
        <strain evidence="3 4">DSM 19382</strain>
    </source>
</reference>
<keyword evidence="1" id="KW-1133">Transmembrane helix</keyword>
<dbReference type="AlphaFoldDB" id="A0A521ENA2"/>
<evidence type="ECO:0000313" key="4">
    <source>
        <dbReference type="Proteomes" id="UP000317289"/>
    </source>
</evidence>
<organism evidence="3 4">
    <name type="scientific">Flavobacterium resistens</name>
    <dbReference type="NCBI Taxonomy" id="443612"/>
    <lineage>
        <taxon>Bacteria</taxon>
        <taxon>Pseudomonadati</taxon>
        <taxon>Bacteroidota</taxon>
        <taxon>Flavobacteriia</taxon>
        <taxon>Flavobacteriales</taxon>
        <taxon>Flavobacteriaceae</taxon>
        <taxon>Flavobacterium</taxon>
    </lineage>
</organism>
<gene>
    <name evidence="2" type="ORF">GJU42_07145</name>
    <name evidence="3" type="ORF">SAMN06265349_105106</name>
</gene>
<protein>
    <submittedName>
        <fullName evidence="3">Uncharacterized protein</fullName>
    </submittedName>
</protein>
<dbReference type="RefSeq" id="WP_142451813.1">
    <property type="nucleotide sequence ID" value="NZ_FXTA01000005.1"/>
</dbReference>
<feature type="transmembrane region" description="Helical" evidence="1">
    <location>
        <begin position="12"/>
        <end position="32"/>
    </location>
</feature>